<dbReference type="OrthoDB" id="2369987at2759"/>
<gene>
    <name evidence="1" type="ORF">AGERDE_LOCUS11379</name>
</gene>
<name>A0A9N9H5K8_9GLOM</name>
<dbReference type="EMBL" id="CAJVPL010004700">
    <property type="protein sequence ID" value="CAG8650443.1"/>
    <property type="molecule type" value="Genomic_DNA"/>
</dbReference>
<dbReference type="Proteomes" id="UP000789831">
    <property type="component" value="Unassembled WGS sequence"/>
</dbReference>
<proteinExistence type="predicted"/>
<accession>A0A9N9H5K8</accession>
<protein>
    <submittedName>
        <fullName evidence="1">2962_t:CDS:1</fullName>
    </submittedName>
</protein>
<sequence>MKPNWLEIQVSLANTLNEKNLEKGTKDDDLGLQDSSNLGQLNGYIRTLPKNEYLTTSKLHHYINVIVLPSLGHETETKVSEKQEQYPHLLKTTREDLIPGTNNDGWWNMEKLVKQVKEKLIPLFEATHPNCIMMVCFDNATSHGGYSEDALRANKMNLHPGGSYKIRDTVFNDGQPQEITLSDGRPKGIKMVLEELLDDIEVLTCEDSVNIVIIEEQRGEEI</sequence>
<keyword evidence="2" id="KW-1185">Reference proteome</keyword>
<comment type="caution">
    <text evidence="1">The sequence shown here is derived from an EMBL/GenBank/DDBJ whole genome shotgun (WGS) entry which is preliminary data.</text>
</comment>
<dbReference type="PANTHER" id="PTHR35871:SF1">
    <property type="entry name" value="CXC1-LIKE CYSTEINE CLUSTER ASSOCIATED WITH KDZ TRANSPOSASES DOMAIN-CONTAINING PROTEIN"/>
    <property type="match status" value="1"/>
</dbReference>
<dbReference type="PANTHER" id="PTHR35871">
    <property type="entry name" value="EXPRESSED PROTEIN"/>
    <property type="match status" value="1"/>
</dbReference>
<feature type="non-terminal residue" evidence="1">
    <location>
        <position position="222"/>
    </location>
</feature>
<evidence type="ECO:0000313" key="1">
    <source>
        <dbReference type="EMBL" id="CAG8650443.1"/>
    </source>
</evidence>
<dbReference type="AlphaFoldDB" id="A0A9N9H5K8"/>
<reference evidence="1" key="1">
    <citation type="submission" date="2021-06" db="EMBL/GenBank/DDBJ databases">
        <authorList>
            <person name="Kallberg Y."/>
            <person name="Tangrot J."/>
            <person name="Rosling A."/>
        </authorList>
    </citation>
    <scope>NUCLEOTIDE SEQUENCE</scope>
    <source>
        <strain evidence="1">MT106</strain>
    </source>
</reference>
<organism evidence="1 2">
    <name type="scientific">Ambispora gerdemannii</name>
    <dbReference type="NCBI Taxonomy" id="144530"/>
    <lineage>
        <taxon>Eukaryota</taxon>
        <taxon>Fungi</taxon>
        <taxon>Fungi incertae sedis</taxon>
        <taxon>Mucoromycota</taxon>
        <taxon>Glomeromycotina</taxon>
        <taxon>Glomeromycetes</taxon>
        <taxon>Archaeosporales</taxon>
        <taxon>Ambisporaceae</taxon>
        <taxon>Ambispora</taxon>
    </lineage>
</organism>
<evidence type="ECO:0000313" key="2">
    <source>
        <dbReference type="Proteomes" id="UP000789831"/>
    </source>
</evidence>